<gene>
    <name evidence="4" type="ORF">Daura_34465</name>
</gene>
<dbReference type="KEGG" id="daur:Daura_34465"/>
<keyword evidence="5" id="KW-1185">Reference proteome</keyword>
<dbReference type="GO" id="GO:0008233">
    <property type="term" value="F:peptidase activity"/>
    <property type="evidence" value="ECO:0007669"/>
    <property type="project" value="UniProtKB-KW"/>
</dbReference>
<evidence type="ECO:0000259" key="3">
    <source>
        <dbReference type="PROSITE" id="PS51903"/>
    </source>
</evidence>
<dbReference type="GO" id="GO:0006508">
    <property type="term" value="P:proteolysis"/>
    <property type="evidence" value="ECO:0007669"/>
    <property type="project" value="UniProtKB-KW"/>
</dbReference>
<dbReference type="PROSITE" id="PS51903">
    <property type="entry name" value="CLP_R"/>
    <property type="match status" value="1"/>
</dbReference>
<keyword evidence="1" id="KW-0677">Repeat</keyword>
<dbReference type="AlphaFoldDB" id="A0A9Q9IVW5"/>
<protein>
    <submittedName>
        <fullName evidence="4">Clp protease N-terminal domain-containing protein</fullName>
    </submittedName>
</protein>
<evidence type="ECO:0000313" key="4">
    <source>
        <dbReference type="EMBL" id="UWZ59893.1"/>
    </source>
</evidence>
<dbReference type="EMBL" id="CP073767">
    <property type="protein sequence ID" value="UWZ59893.1"/>
    <property type="molecule type" value="Genomic_DNA"/>
</dbReference>
<reference evidence="4" key="1">
    <citation type="submission" date="2021-04" db="EMBL/GenBank/DDBJ databases">
        <title>Dactylosporangium aurantiacum NRRL B-8018 full assembly.</title>
        <authorList>
            <person name="Hartkoorn R.C."/>
            <person name="Beaudoing E."/>
            <person name="Hot D."/>
        </authorList>
    </citation>
    <scope>NUCLEOTIDE SEQUENCE</scope>
    <source>
        <strain evidence="4">NRRL B-8018</strain>
    </source>
</reference>
<evidence type="ECO:0000313" key="5">
    <source>
        <dbReference type="Proteomes" id="UP001058003"/>
    </source>
</evidence>
<evidence type="ECO:0000256" key="2">
    <source>
        <dbReference type="SAM" id="MobiDB-lite"/>
    </source>
</evidence>
<dbReference type="Proteomes" id="UP001058003">
    <property type="component" value="Chromosome"/>
</dbReference>
<dbReference type="SUPFAM" id="SSF81923">
    <property type="entry name" value="Double Clp-N motif"/>
    <property type="match status" value="1"/>
</dbReference>
<dbReference type="Gene3D" id="1.10.1780.10">
    <property type="entry name" value="Clp, N-terminal domain"/>
    <property type="match status" value="1"/>
</dbReference>
<organism evidence="4 5">
    <name type="scientific">Dactylosporangium aurantiacum</name>
    <dbReference type="NCBI Taxonomy" id="35754"/>
    <lineage>
        <taxon>Bacteria</taxon>
        <taxon>Bacillati</taxon>
        <taxon>Actinomycetota</taxon>
        <taxon>Actinomycetes</taxon>
        <taxon>Micromonosporales</taxon>
        <taxon>Micromonosporaceae</taxon>
        <taxon>Dactylosporangium</taxon>
    </lineage>
</organism>
<proteinExistence type="predicted"/>
<dbReference type="Pfam" id="PF02861">
    <property type="entry name" value="Clp_N"/>
    <property type="match status" value="1"/>
</dbReference>
<dbReference type="InterPro" id="IPR004176">
    <property type="entry name" value="Clp_R_N"/>
</dbReference>
<feature type="domain" description="Clp R" evidence="3">
    <location>
        <begin position="128"/>
        <end position="221"/>
    </location>
</feature>
<accession>A0A9Q9IVW5</accession>
<dbReference type="InterPro" id="IPR036628">
    <property type="entry name" value="Clp_N_dom_sf"/>
</dbReference>
<evidence type="ECO:0000256" key="1">
    <source>
        <dbReference type="PROSITE-ProRule" id="PRU01251"/>
    </source>
</evidence>
<name>A0A9Q9IVW5_9ACTN</name>
<keyword evidence="4" id="KW-0378">Hydrolase</keyword>
<keyword evidence="4" id="KW-0645">Protease</keyword>
<feature type="region of interest" description="Disordered" evidence="2">
    <location>
        <begin position="199"/>
        <end position="221"/>
    </location>
</feature>
<sequence length="221" mass="23066">MARELHDRAGVAGWFDRRIRHGEVGGSRYGSAVAPSVMWEAMRQVVRLDDGPVTAAHLLLGVVGTGAQLRTAGRTMRAGLRPYESATDVLDAHGVTEARVIQALPAVRPARPVVVPKGRAQRVIRTVWPAWTAEAVGVVDLAVELARAAGHPATGSSHLVLAALHDAGDTDGTAVRLLRAVGADPGAVRAAVEPALAAVEAAPSPGRRADRSPAKARRLSP</sequence>